<dbReference type="RefSeq" id="WP_090018201.1">
    <property type="nucleotide sequence ID" value="NZ_FNCE01000001.1"/>
</dbReference>
<dbReference type="SUPFAM" id="SSF53187">
    <property type="entry name" value="Zn-dependent exopeptidases"/>
    <property type="match status" value="1"/>
</dbReference>
<evidence type="ECO:0000313" key="11">
    <source>
        <dbReference type="EMBL" id="SDF45192.1"/>
    </source>
</evidence>
<sequence length="389" mass="41589">MADAPSRATLDMLRRLVAHDTTSRNANLELIAEVEAHLNDLGAHTTRVHDDSGRKANLFATLGPTDRPGIALSGHTDVVPVDGQPWSTDPFALHDDGARVYARGTCDMKGFLACCLARAEALREAARETPVHLVFSYDEEVGCLGARRLLDDMRSWPVRPSAVIVGEPTEMQVVNAHKGKLSVRATAHGLSCHSALAPEGVNAVFACSRLAAHLADLAEHKRANGPFDPSFDIPYSTVHAGVIQGGTALNIVPSECSLDFEIRNIPGEDATDVLAGIKQHVREHIEPAMQAVHPEAGFTYEESAAFPGLDTDPDAAVVRLAKQFAGANASGTVAFGTEAGLFAREGMPAVVCGPGSIAQAHKPDEFVSHDQLARCERFLDRLIEHLRAS</sequence>
<keyword evidence="4" id="KW-0055">Arginine biosynthesis</keyword>
<evidence type="ECO:0000256" key="2">
    <source>
        <dbReference type="ARBA" id="ARBA00005691"/>
    </source>
</evidence>
<keyword evidence="12" id="KW-1185">Reference proteome</keyword>
<dbReference type="PROSITE" id="PS00758">
    <property type="entry name" value="ARGE_DAPE_CPG2_1"/>
    <property type="match status" value="1"/>
</dbReference>
<dbReference type="STRING" id="1082479.SAMN05216241_101141"/>
<comment type="similarity">
    <text evidence="2">Belongs to the peptidase M20A family. ArgE subfamily.</text>
</comment>
<dbReference type="Proteomes" id="UP000199415">
    <property type="component" value="Unassembled WGS sequence"/>
</dbReference>
<evidence type="ECO:0000256" key="9">
    <source>
        <dbReference type="ARBA" id="ARBA00023285"/>
    </source>
</evidence>
<keyword evidence="5" id="KW-0028">Amino-acid biosynthesis</keyword>
<accession>A0A1G7L6L8</accession>
<dbReference type="NCBIfam" id="NF005710">
    <property type="entry name" value="PRK07522.1"/>
    <property type="match status" value="1"/>
</dbReference>
<dbReference type="Pfam" id="PF01546">
    <property type="entry name" value="Peptidase_M20"/>
    <property type="match status" value="1"/>
</dbReference>
<dbReference type="SUPFAM" id="SSF55031">
    <property type="entry name" value="Bacterial exopeptidase dimerisation domain"/>
    <property type="match status" value="1"/>
</dbReference>
<dbReference type="InterPro" id="IPR010169">
    <property type="entry name" value="AcOrn-deacetyl"/>
</dbReference>
<evidence type="ECO:0000256" key="7">
    <source>
        <dbReference type="ARBA" id="ARBA00022801"/>
    </source>
</evidence>
<proteinExistence type="inferred from homology"/>
<dbReference type="InterPro" id="IPR050072">
    <property type="entry name" value="Peptidase_M20A"/>
</dbReference>
<keyword evidence="9" id="KW-0170">Cobalt</keyword>
<dbReference type="PANTHER" id="PTHR43808">
    <property type="entry name" value="ACETYLORNITHINE DEACETYLASE"/>
    <property type="match status" value="1"/>
</dbReference>
<dbReference type="PANTHER" id="PTHR43808:SF31">
    <property type="entry name" value="N-ACETYL-L-CITRULLINE DEACETYLASE"/>
    <property type="match status" value="1"/>
</dbReference>
<keyword evidence="7" id="KW-0378">Hydrolase</keyword>
<keyword evidence="8" id="KW-0862">Zinc</keyword>
<dbReference type="InterPro" id="IPR011650">
    <property type="entry name" value="Peptidase_M20_dimer"/>
</dbReference>
<protein>
    <submittedName>
        <fullName evidence="11">Acetylornithine deacetylase</fullName>
    </submittedName>
</protein>
<evidence type="ECO:0000256" key="5">
    <source>
        <dbReference type="ARBA" id="ARBA00022605"/>
    </source>
</evidence>
<dbReference type="Gene3D" id="3.40.630.10">
    <property type="entry name" value="Zn peptidases"/>
    <property type="match status" value="1"/>
</dbReference>
<gene>
    <name evidence="11" type="ORF">SAMN05216241_101141</name>
</gene>
<evidence type="ECO:0000256" key="8">
    <source>
        <dbReference type="ARBA" id="ARBA00022833"/>
    </source>
</evidence>
<organism evidence="11 12">
    <name type="scientific">Limimonas halophila</name>
    <dbReference type="NCBI Taxonomy" id="1082479"/>
    <lineage>
        <taxon>Bacteria</taxon>
        <taxon>Pseudomonadati</taxon>
        <taxon>Pseudomonadota</taxon>
        <taxon>Alphaproteobacteria</taxon>
        <taxon>Rhodospirillales</taxon>
        <taxon>Rhodovibrionaceae</taxon>
        <taxon>Limimonas</taxon>
    </lineage>
</organism>
<dbReference type="Pfam" id="PF07687">
    <property type="entry name" value="M20_dimer"/>
    <property type="match status" value="1"/>
</dbReference>
<dbReference type="AlphaFoldDB" id="A0A1G7L6L8"/>
<evidence type="ECO:0000313" key="12">
    <source>
        <dbReference type="Proteomes" id="UP000199415"/>
    </source>
</evidence>
<dbReference type="InterPro" id="IPR036264">
    <property type="entry name" value="Bact_exopeptidase_dim_dom"/>
</dbReference>
<name>A0A1G7L6L8_9PROT</name>
<dbReference type="OrthoDB" id="9809784at2"/>
<keyword evidence="6" id="KW-0479">Metal-binding</keyword>
<evidence type="ECO:0000256" key="6">
    <source>
        <dbReference type="ARBA" id="ARBA00022723"/>
    </source>
</evidence>
<keyword evidence="3" id="KW-0963">Cytoplasm</keyword>
<dbReference type="GO" id="GO:0006526">
    <property type="term" value="P:L-arginine biosynthetic process"/>
    <property type="evidence" value="ECO:0007669"/>
    <property type="project" value="UniProtKB-KW"/>
</dbReference>
<evidence type="ECO:0000256" key="3">
    <source>
        <dbReference type="ARBA" id="ARBA00022490"/>
    </source>
</evidence>
<evidence type="ECO:0000256" key="1">
    <source>
        <dbReference type="ARBA" id="ARBA00001947"/>
    </source>
</evidence>
<dbReference type="InterPro" id="IPR002933">
    <property type="entry name" value="Peptidase_M20"/>
</dbReference>
<dbReference type="EMBL" id="FNCE01000001">
    <property type="protein sequence ID" value="SDF45192.1"/>
    <property type="molecule type" value="Genomic_DNA"/>
</dbReference>
<dbReference type="CDD" id="cd03894">
    <property type="entry name" value="M20_ArgE"/>
    <property type="match status" value="1"/>
</dbReference>
<reference evidence="11 12" key="1">
    <citation type="submission" date="2016-10" db="EMBL/GenBank/DDBJ databases">
        <authorList>
            <person name="de Groot N.N."/>
        </authorList>
    </citation>
    <scope>NUCLEOTIDE SEQUENCE [LARGE SCALE GENOMIC DNA]</scope>
    <source>
        <strain evidence="11 12">DSM 25584</strain>
    </source>
</reference>
<dbReference type="Gene3D" id="3.30.70.360">
    <property type="match status" value="1"/>
</dbReference>
<comment type="cofactor">
    <cofactor evidence="1">
        <name>Zn(2+)</name>
        <dbReference type="ChEBI" id="CHEBI:29105"/>
    </cofactor>
</comment>
<evidence type="ECO:0000259" key="10">
    <source>
        <dbReference type="Pfam" id="PF07687"/>
    </source>
</evidence>
<feature type="domain" description="Peptidase M20 dimerisation" evidence="10">
    <location>
        <begin position="175"/>
        <end position="286"/>
    </location>
</feature>
<dbReference type="PROSITE" id="PS00759">
    <property type="entry name" value="ARGE_DAPE_CPG2_2"/>
    <property type="match status" value="1"/>
</dbReference>
<evidence type="ECO:0000256" key="4">
    <source>
        <dbReference type="ARBA" id="ARBA00022571"/>
    </source>
</evidence>
<dbReference type="NCBIfam" id="TIGR01892">
    <property type="entry name" value="AcOrn-deacetyl"/>
    <property type="match status" value="1"/>
</dbReference>
<dbReference type="GO" id="GO:0046872">
    <property type="term" value="F:metal ion binding"/>
    <property type="evidence" value="ECO:0007669"/>
    <property type="project" value="UniProtKB-KW"/>
</dbReference>
<dbReference type="GO" id="GO:0008777">
    <property type="term" value="F:acetylornithine deacetylase activity"/>
    <property type="evidence" value="ECO:0007669"/>
    <property type="project" value="TreeGrafter"/>
</dbReference>
<dbReference type="InterPro" id="IPR001261">
    <property type="entry name" value="ArgE/DapE_CS"/>
</dbReference>